<dbReference type="Pfam" id="PF00400">
    <property type="entry name" value="WD40"/>
    <property type="match status" value="14"/>
</dbReference>
<dbReference type="Pfam" id="PF20703">
    <property type="entry name" value="nSTAND1"/>
    <property type="match status" value="1"/>
</dbReference>
<evidence type="ECO:0000256" key="3">
    <source>
        <dbReference type="PROSITE-ProRule" id="PRU00221"/>
    </source>
</evidence>
<proteinExistence type="predicted"/>
<feature type="repeat" description="WD" evidence="3">
    <location>
        <begin position="1085"/>
        <end position="1126"/>
    </location>
</feature>
<dbReference type="PROSITE" id="PS00678">
    <property type="entry name" value="WD_REPEATS_1"/>
    <property type="match status" value="6"/>
</dbReference>
<dbReference type="InterPro" id="IPR019775">
    <property type="entry name" value="WD40_repeat_CS"/>
</dbReference>
<dbReference type="CDD" id="cd00200">
    <property type="entry name" value="WD40"/>
    <property type="match status" value="2"/>
</dbReference>
<dbReference type="InterPro" id="IPR001387">
    <property type="entry name" value="Cro/C1-type_HTH"/>
</dbReference>
<keyword evidence="4" id="KW-0472">Membrane</keyword>
<name>A0ABU0T1E9_9ACTN</name>
<dbReference type="SMART" id="SM00320">
    <property type="entry name" value="WD40"/>
    <property type="match status" value="14"/>
</dbReference>
<accession>A0ABU0T1E9</accession>
<feature type="repeat" description="WD" evidence="3">
    <location>
        <begin position="671"/>
        <end position="712"/>
    </location>
</feature>
<dbReference type="SMART" id="SM00530">
    <property type="entry name" value="HTH_XRE"/>
    <property type="match status" value="1"/>
</dbReference>
<feature type="repeat" description="WD" evidence="3">
    <location>
        <begin position="959"/>
        <end position="1000"/>
    </location>
</feature>
<evidence type="ECO:0000259" key="5">
    <source>
        <dbReference type="SMART" id="SM00530"/>
    </source>
</evidence>
<gene>
    <name evidence="6" type="ORF">QF035_007227</name>
</gene>
<dbReference type="InterPro" id="IPR001680">
    <property type="entry name" value="WD40_rpt"/>
</dbReference>
<organism evidence="6 7">
    <name type="scientific">Streptomyces umbrinus</name>
    <dbReference type="NCBI Taxonomy" id="67370"/>
    <lineage>
        <taxon>Bacteria</taxon>
        <taxon>Bacillati</taxon>
        <taxon>Actinomycetota</taxon>
        <taxon>Actinomycetes</taxon>
        <taxon>Kitasatosporales</taxon>
        <taxon>Streptomycetaceae</taxon>
        <taxon>Streptomyces</taxon>
        <taxon>Streptomyces phaeochromogenes group</taxon>
    </lineage>
</organism>
<feature type="repeat" description="WD" evidence="3">
    <location>
        <begin position="629"/>
        <end position="670"/>
    </location>
</feature>
<feature type="domain" description="HTH cro/C1-type" evidence="5">
    <location>
        <begin position="21"/>
        <end position="77"/>
    </location>
</feature>
<feature type="repeat" description="WD" evidence="3">
    <location>
        <begin position="917"/>
        <end position="958"/>
    </location>
</feature>
<dbReference type="SUPFAM" id="SSF50978">
    <property type="entry name" value="WD40 repeat-like"/>
    <property type="match status" value="2"/>
</dbReference>
<dbReference type="CDD" id="cd00093">
    <property type="entry name" value="HTH_XRE"/>
    <property type="match status" value="1"/>
</dbReference>
<evidence type="ECO:0000256" key="2">
    <source>
        <dbReference type="ARBA" id="ARBA00022737"/>
    </source>
</evidence>
<sequence length="1238" mass="132568">MARGERPLDAGDNELLQFAADLRQLRKRAGSPTYRELEVLAHYSVATLSQAAAGRRLPSLSVTIAYVRACGGDTREWERRWHRTAAGIAAEAARDKSGEPDGTRSGVQPYRGLSAFRSEDAEWFFGREQVVDDLVTRLKYGRFAAVFGASGAGKSSLLRAGLVPRWRGEGREVLLFTPGPRPLAETALRLARSAGRTPEDLSAELAEGRQALHRAVRRTLAEGPEDAELLLVVDQFEETFTLCRDEAERTRFVDALLAAALAEDSRCRVVLGVRADFYAHCTRYPSLVEALRDAQVPVGPMSVDELRRAVVRPAVRAGLTVEGALLATLMAQAHGQVGVMPLLSHALLETWRRRRGNALTLEAFQATGGLEGALARTAEEFYQELDAGQRELARQVFLRLTAFGEGTEDTRRPARLDELADLDTDGGVAAVVDAAARARLLTVDRDRLELAHEALIRCWPRLHGWLSEDRETLRSLRRLTEAAHAWEELGRDPGAVYRGVRLAGAVELSRGLLTVGERDFVDAGVAAQAADDMATRRRARLQRRLLALMAFLLAGTVVAGLTAYDQRREALGQRSIALSRAMAAQSGAVASGQPEASMMLAVQAFRTAGITEARSALLSTQAAYFDGRLKGHSGPVNAVAFRPGGRELATAGADRTVVLWEAARRKRTAVLGGHTGEVIAIAFSPNGRLLAVGTADRRIRVWDVDRRRPVHDFPGRARGLAFAPDGKVLASGGSDSVVTLRDLSRGRAVAVLRGHGDAVNAVAFTPDGSGLVSGGDDRTVRLWDVGGRRTPVVLRGHSDLVEGLAVSPDGKTAASAGADRTIRLWDLTRRRTFAVLRGHSDQVNAVAFNHDGSMLASAGGEGTVRVWDVDDHRLITSLSGHTDYAMGVAFGGRGDVLASAGFDGTTVLWDLNRSALITHPLSGITGVALGPDGRTLATGGSDGMVRLWDLASRRSVATLPGHTGAVGAVAFSPDGRTLVTGGSDRMVRLWDLASRRSVATLPGHTGAVGAVAFSPDGRTLASASSDWTIRLWNPARRKTFASLTRHTDFVNTLAFSPDGRTLATAGDDRTVRLWDLASRRGIGTLSGHSGAVRSVAFGPDGRTLASAGNDGTVRLWDSTRRRPIGTLSGHSGAVRSVAFGPDGRTLASAGNDGTVRLWDSTRRRPIATLSGHSGAVAAVTYARDGATVLTGGYDGTARVWGLDVDRRIRQVCRVVGAADPEQWRRLGFGIRDSSACER</sequence>
<keyword evidence="4" id="KW-1133">Transmembrane helix</keyword>
<dbReference type="InterPro" id="IPR049052">
    <property type="entry name" value="nSTAND1"/>
</dbReference>
<evidence type="ECO:0000256" key="1">
    <source>
        <dbReference type="ARBA" id="ARBA00022574"/>
    </source>
</evidence>
<dbReference type="InterPro" id="IPR020472">
    <property type="entry name" value="WD40_PAC1"/>
</dbReference>
<feature type="repeat" description="WD" evidence="3">
    <location>
        <begin position="836"/>
        <end position="877"/>
    </location>
</feature>
<keyword evidence="1 3" id="KW-0853">WD repeat</keyword>
<dbReference type="PROSITE" id="PS50082">
    <property type="entry name" value="WD_REPEATS_2"/>
    <property type="match status" value="14"/>
</dbReference>
<feature type="repeat" description="WD" evidence="3">
    <location>
        <begin position="1001"/>
        <end position="1042"/>
    </location>
</feature>
<feature type="repeat" description="WD" evidence="3">
    <location>
        <begin position="1169"/>
        <end position="1210"/>
    </location>
</feature>
<dbReference type="RefSeq" id="WP_307524923.1">
    <property type="nucleotide sequence ID" value="NZ_JAUSZI010000002.1"/>
</dbReference>
<dbReference type="PANTHER" id="PTHR19848">
    <property type="entry name" value="WD40 REPEAT PROTEIN"/>
    <property type="match status" value="1"/>
</dbReference>
<dbReference type="EMBL" id="JAUSZI010000002">
    <property type="protein sequence ID" value="MDQ1029645.1"/>
    <property type="molecule type" value="Genomic_DNA"/>
</dbReference>
<reference evidence="6 7" key="1">
    <citation type="submission" date="2023-07" db="EMBL/GenBank/DDBJ databases">
        <title>Comparative genomics of wheat-associated soil bacteria to identify genetic determinants of phenazine resistance.</title>
        <authorList>
            <person name="Mouncey N."/>
        </authorList>
    </citation>
    <scope>NUCLEOTIDE SEQUENCE [LARGE SCALE GENOMIC DNA]</scope>
    <source>
        <strain evidence="6 7">V2I4</strain>
    </source>
</reference>
<protein>
    <submittedName>
        <fullName evidence="6">WD40 repeat protein</fullName>
    </submittedName>
</protein>
<dbReference type="PROSITE" id="PS50294">
    <property type="entry name" value="WD_REPEATS_REGION"/>
    <property type="match status" value="13"/>
</dbReference>
<evidence type="ECO:0000313" key="7">
    <source>
        <dbReference type="Proteomes" id="UP001230328"/>
    </source>
</evidence>
<comment type="caution">
    <text evidence="6">The sequence shown here is derived from an EMBL/GenBank/DDBJ whole genome shotgun (WGS) entry which is preliminary data.</text>
</comment>
<feature type="repeat" description="WD" evidence="3">
    <location>
        <begin position="878"/>
        <end position="919"/>
    </location>
</feature>
<dbReference type="InterPro" id="IPR027417">
    <property type="entry name" value="P-loop_NTPase"/>
</dbReference>
<keyword evidence="2" id="KW-0677">Repeat</keyword>
<dbReference type="InterPro" id="IPR015943">
    <property type="entry name" value="WD40/YVTN_repeat-like_dom_sf"/>
</dbReference>
<dbReference type="PRINTS" id="PR00320">
    <property type="entry name" value="GPROTEINBRPT"/>
</dbReference>
<feature type="repeat" description="WD" evidence="3">
    <location>
        <begin position="1127"/>
        <end position="1168"/>
    </location>
</feature>
<dbReference type="Proteomes" id="UP001230328">
    <property type="component" value="Unassembled WGS sequence"/>
</dbReference>
<evidence type="ECO:0000313" key="6">
    <source>
        <dbReference type="EMBL" id="MDQ1029645.1"/>
    </source>
</evidence>
<dbReference type="SUPFAM" id="SSF52540">
    <property type="entry name" value="P-loop containing nucleoside triphosphate hydrolases"/>
    <property type="match status" value="1"/>
</dbReference>
<keyword evidence="4" id="KW-0812">Transmembrane</keyword>
<dbReference type="PANTHER" id="PTHR19848:SF8">
    <property type="entry name" value="F-BOX AND WD REPEAT DOMAIN CONTAINING 7"/>
    <property type="match status" value="1"/>
</dbReference>
<feature type="repeat" description="WD" evidence="3">
    <location>
        <begin position="794"/>
        <end position="835"/>
    </location>
</feature>
<dbReference type="Gene3D" id="2.130.10.10">
    <property type="entry name" value="YVTN repeat-like/Quinoprotein amine dehydrogenase"/>
    <property type="match status" value="6"/>
</dbReference>
<feature type="repeat" description="WD" evidence="3">
    <location>
        <begin position="720"/>
        <end position="751"/>
    </location>
</feature>
<keyword evidence="7" id="KW-1185">Reference proteome</keyword>
<feature type="repeat" description="WD" evidence="3">
    <location>
        <begin position="752"/>
        <end position="785"/>
    </location>
</feature>
<feature type="repeat" description="WD" evidence="3">
    <location>
        <begin position="1043"/>
        <end position="1084"/>
    </location>
</feature>
<dbReference type="InterPro" id="IPR036322">
    <property type="entry name" value="WD40_repeat_dom_sf"/>
</dbReference>
<evidence type="ECO:0000256" key="4">
    <source>
        <dbReference type="SAM" id="Phobius"/>
    </source>
</evidence>
<feature type="transmembrane region" description="Helical" evidence="4">
    <location>
        <begin position="545"/>
        <end position="564"/>
    </location>
</feature>